<dbReference type="Proteomes" id="UP000077824">
    <property type="component" value="Chromosome"/>
</dbReference>
<keyword evidence="3" id="KW-1185">Reference proteome</keyword>
<protein>
    <recommendedName>
        <fullName evidence="4">C1q domain-containing protein</fullName>
    </recommendedName>
</protein>
<dbReference type="KEGG" id="chh:A0O34_15785"/>
<accession>A0A172XY69</accession>
<proteinExistence type="predicted"/>
<evidence type="ECO:0000313" key="2">
    <source>
        <dbReference type="EMBL" id="ANF51881.1"/>
    </source>
</evidence>
<feature type="signal peptide" evidence="1">
    <location>
        <begin position="1"/>
        <end position="18"/>
    </location>
</feature>
<reference evidence="2 3" key="1">
    <citation type="submission" date="2016-04" db="EMBL/GenBank/DDBJ databases">
        <title>Complete Genome Sequence of Chryseobacterium sp. IHBB 10212.</title>
        <authorList>
            <person name="Pal M."/>
            <person name="Swarnkar M.K."/>
            <person name="Kaushal K."/>
            <person name="Chhibber S."/>
            <person name="Singh A.K."/>
            <person name="Gulati A."/>
        </authorList>
    </citation>
    <scope>NUCLEOTIDE SEQUENCE [LARGE SCALE GENOMIC DNA]</scope>
    <source>
        <strain evidence="2 3">IHBB 10212</strain>
    </source>
</reference>
<evidence type="ECO:0008006" key="4">
    <source>
        <dbReference type="Google" id="ProtNLM"/>
    </source>
</evidence>
<dbReference type="InterPro" id="IPR008983">
    <property type="entry name" value="Tumour_necrosis_fac-like_dom"/>
</dbReference>
<keyword evidence="1" id="KW-0732">Signal</keyword>
<dbReference type="RefSeq" id="WP_066756590.1">
    <property type="nucleotide sequence ID" value="NZ_CP015199.1"/>
</dbReference>
<dbReference type="Gene3D" id="2.60.120.40">
    <property type="match status" value="1"/>
</dbReference>
<dbReference type="STRING" id="1685010.A0O34_15785"/>
<dbReference type="EMBL" id="CP015199">
    <property type="protein sequence ID" value="ANF51881.1"/>
    <property type="molecule type" value="Genomic_DNA"/>
</dbReference>
<organism evidence="2 3">
    <name type="scientific">Chryseobacterium glaciei</name>
    <dbReference type="NCBI Taxonomy" id="1685010"/>
    <lineage>
        <taxon>Bacteria</taxon>
        <taxon>Pseudomonadati</taxon>
        <taxon>Bacteroidota</taxon>
        <taxon>Flavobacteriia</taxon>
        <taxon>Flavobacteriales</taxon>
        <taxon>Weeksellaceae</taxon>
        <taxon>Chryseobacterium group</taxon>
        <taxon>Chryseobacterium</taxon>
    </lineage>
</organism>
<dbReference type="AlphaFoldDB" id="A0A172XY69"/>
<evidence type="ECO:0000313" key="3">
    <source>
        <dbReference type="Proteomes" id="UP000077824"/>
    </source>
</evidence>
<dbReference type="OrthoDB" id="933310at2"/>
<feature type="chain" id="PRO_5008003978" description="C1q domain-containing protein" evidence="1">
    <location>
        <begin position="19"/>
        <end position="250"/>
    </location>
</feature>
<evidence type="ECO:0000256" key="1">
    <source>
        <dbReference type="SAM" id="SignalP"/>
    </source>
</evidence>
<gene>
    <name evidence="2" type="ORF">A0O34_15785</name>
</gene>
<sequence>MKKSILLILLGGFMYAQNGSVGIGITSPDPSAILDVKATNKGVLLPVVSLTSTADVTTVANPKTGFIVYNKAIVGSGTNAVDKGVYAFNGTVWEKMWSKTNIQAEVDKIPFITPVFAASNIGTSASIAANTITNLTFNTLYQNSPAGAQGAAGVFTGYTIQKAGGYVISYAVDIRNTSGDIDSGALVFVQKNGNNVCTYGTDKRYQFGGVSSTCTLRLALGDVITFRAQSSNTAYQIANTNVSISRISNN</sequence>
<dbReference type="SUPFAM" id="SSF49842">
    <property type="entry name" value="TNF-like"/>
    <property type="match status" value="1"/>
</dbReference>
<name>A0A172XY69_9FLAO</name>